<dbReference type="SMART" id="SM01034">
    <property type="entry name" value="BLUF"/>
    <property type="match status" value="1"/>
</dbReference>
<protein>
    <submittedName>
        <fullName evidence="2">Possible activator of photopigment and puc with BLUF domain</fullName>
    </submittedName>
</protein>
<reference evidence="2" key="1">
    <citation type="journal article" date="2004" name="Nat. Biotechnol.">
        <title>Complete genome sequence of the metabolically versatile photosynthetic bacterium Rhodopseudomonas palustris.</title>
        <authorList>
            <person name="Larimer F.W."/>
            <person name="Chain P."/>
            <person name="Hauser L."/>
            <person name="Lamerdin J."/>
            <person name="Malfatti S."/>
            <person name="Do L."/>
            <person name="Land M.L."/>
            <person name="Pelletier D.A."/>
            <person name="Beatty J.T."/>
            <person name="Lang A.S."/>
            <person name="Tabita F.R."/>
            <person name="Gibson J.L."/>
            <person name="Hanson T.E."/>
            <person name="Bobst C."/>
            <person name="Torres J.L."/>
            <person name="Peres C."/>
            <person name="Harrison F.H."/>
            <person name="Gibson J."/>
            <person name="Harwood C.S."/>
        </authorList>
    </citation>
    <scope>NUCLEOTIDE SEQUENCE [LARGE SCALE GENOMIC DNA]</scope>
    <source>
        <strain evidence="2">CGA009</strain>
    </source>
</reference>
<dbReference type="InterPro" id="IPR036046">
    <property type="entry name" value="Acylphosphatase-like_dom_sf"/>
</dbReference>
<dbReference type="HOGENOM" id="CLU_097099_1_1_5"/>
<dbReference type="EMBL" id="BX572603">
    <property type="protein sequence ID" value="CAE28808.1"/>
    <property type="molecule type" value="Genomic_DNA"/>
</dbReference>
<dbReference type="PROSITE" id="PS50925">
    <property type="entry name" value="BLUF"/>
    <property type="match status" value="1"/>
</dbReference>
<dbReference type="PhylomeDB" id="Q6N4H0"/>
<dbReference type="Gene3D" id="3.30.70.100">
    <property type="match status" value="1"/>
</dbReference>
<name>Q6N4H0_RHOPA</name>
<sequence>MPVGERGSMQDELFRVLYVSRNRIEGPLDRLSSEIAGILATSRINNARAGITGALIVNSGFFAQVLEGPRSAVEKVFETIQQDHRHSDVQVLLASPITVRAFPNWAMAFVGRSPHHQHALAWLQTETGFHTGHLIGERLYTIVMEMAYSQEAGDVA</sequence>
<proteinExistence type="predicted"/>
<gene>
    <name evidence="2" type="ordered locus">RPA3367</name>
</gene>
<dbReference type="STRING" id="258594.RPA3367"/>
<dbReference type="Pfam" id="PF04940">
    <property type="entry name" value="BLUF"/>
    <property type="match status" value="1"/>
</dbReference>
<dbReference type="SUPFAM" id="SSF54975">
    <property type="entry name" value="Acylphosphatase/BLUF domain-like"/>
    <property type="match status" value="1"/>
</dbReference>
<dbReference type="InterPro" id="IPR007024">
    <property type="entry name" value="BLUF_domain"/>
</dbReference>
<feature type="domain" description="BLUF" evidence="1">
    <location>
        <begin position="13"/>
        <end position="108"/>
    </location>
</feature>
<dbReference type="AlphaFoldDB" id="Q6N4H0"/>
<evidence type="ECO:0000313" key="2">
    <source>
        <dbReference type="EMBL" id="CAE28808.1"/>
    </source>
</evidence>
<accession>Q6N4H0</accession>
<dbReference type="eggNOG" id="COG3804">
    <property type="taxonomic scope" value="Bacteria"/>
</dbReference>
<organism evidence="2">
    <name type="scientific">Rhodopseudomonas palustris (strain ATCC BAA-98 / CGA009)</name>
    <dbReference type="NCBI Taxonomy" id="258594"/>
    <lineage>
        <taxon>Bacteria</taxon>
        <taxon>Pseudomonadati</taxon>
        <taxon>Pseudomonadota</taxon>
        <taxon>Alphaproteobacteria</taxon>
        <taxon>Hyphomicrobiales</taxon>
        <taxon>Nitrobacteraceae</taxon>
        <taxon>Rhodopseudomonas</taxon>
    </lineage>
</organism>
<evidence type="ECO:0000259" key="1">
    <source>
        <dbReference type="PROSITE" id="PS50925"/>
    </source>
</evidence>
<dbReference type="GO" id="GO:0071949">
    <property type="term" value="F:FAD binding"/>
    <property type="evidence" value="ECO:0007669"/>
    <property type="project" value="InterPro"/>
</dbReference>
<dbReference type="GO" id="GO:0009882">
    <property type="term" value="F:blue light photoreceptor activity"/>
    <property type="evidence" value="ECO:0007669"/>
    <property type="project" value="InterPro"/>
</dbReference>